<evidence type="ECO:0000313" key="3">
    <source>
        <dbReference type="Proteomes" id="UP000256845"/>
    </source>
</evidence>
<sequence>MKVMAAENNNLSLSKQRLRLWLRMLRASKTIENEVRERLKKTFDVTLPRFDVLAALYRHPEGLTMTALSRDLEVSNGNVTGIVDRLTKDGFVLRVPIANDRRATTVQLTPKGKGEFEIMAEAHESWIDEMMESLNEARIDEMIAVLEQLKNEAGGVE</sequence>
<dbReference type="InterPro" id="IPR000835">
    <property type="entry name" value="HTH_MarR-typ"/>
</dbReference>
<evidence type="ECO:0000313" key="2">
    <source>
        <dbReference type="EMBL" id="RED49071.1"/>
    </source>
</evidence>
<dbReference type="PRINTS" id="PR00598">
    <property type="entry name" value="HTHMARR"/>
</dbReference>
<dbReference type="Gene3D" id="1.10.10.10">
    <property type="entry name" value="Winged helix-like DNA-binding domain superfamily/Winged helix DNA-binding domain"/>
    <property type="match status" value="1"/>
</dbReference>
<dbReference type="GO" id="GO:0003700">
    <property type="term" value="F:DNA-binding transcription factor activity"/>
    <property type="evidence" value="ECO:0007669"/>
    <property type="project" value="InterPro"/>
</dbReference>
<keyword evidence="3" id="KW-1185">Reference proteome</keyword>
<dbReference type="OrthoDB" id="7063965at2"/>
<dbReference type="EMBL" id="QRDW01000006">
    <property type="protein sequence ID" value="RED49071.1"/>
    <property type="molecule type" value="Genomic_DNA"/>
</dbReference>
<organism evidence="2 3">
    <name type="scientific">Aestuariispira insulae</name>
    <dbReference type="NCBI Taxonomy" id="1461337"/>
    <lineage>
        <taxon>Bacteria</taxon>
        <taxon>Pseudomonadati</taxon>
        <taxon>Pseudomonadota</taxon>
        <taxon>Alphaproteobacteria</taxon>
        <taxon>Rhodospirillales</taxon>
        <taxon>Kiloniellaceae</taxon>
        <taxon>Aestuariispira</taxon>
    </lineage>
</organism>
<accession>A0A3D9HIH8</accession>
<proteinExistence type="predicted"/>
<feature type="domain" description="HTH marR-type" evidence="1">
    <location>
        <begin position="17"/>
        <end position="151"/>
    </location>
</feature>
<dbReference type="GO" id="GO:0006950">
    <property type="term" value="P:response to stress"/>
    <property type="evidence" value="ECO:0007669"/>
    <property type="project" value="TreeGrafter"/>
</dbReference>
<reference evidence="2 3" key="1">
    <citation type="submission" date="2018-07" db="EMBL/GenBank/DDBJ databases">
        <title>Genomic Encyclopedia of Type Strains, Phase III (KMG-III): the genomes of soil and plant-associated and newly described type strains.</title>
        <authorList>
            <person name="Whitman W."/>
        </authorList>
    </citation>
    <scope>NUCLEOTIDE SEQUENCE [LARGE SCALE GENOMIC DNA]</scope>
    <source>
        <strain evidence="2 3">CECT 8488</strain>
    </source>
</reference>
<dbReference type="Proteomes" id="UP000256845">
    <property type="component" value="Unassembled WGS sequence"/>
</dbReference>
<evidence type="ECO:0000259" key="1">
    <source>
        <dbReference type="PROSITE" id="PS50995"/>
    </source>
</evidence>
<comment type="caution">
    <text evidence="2">The sequence shown here is derived from an EMBL/GenBank/DDBJ whole genome shotgun (WGS) entry which is preliminary data.</text>
</comment>
<dbReference type="AlphaFoldDB" id="A0A3D9HIH8"/>
<dbReference type="InterPro" id="IPR039422">
    <property type="entry name" value="MarR/SlyA-like"/>
</dbReference>
<keyword evidence="2" id="KW-0238">DNA-binding</keyword>
<protein>
    <submittedName>
        <fullName evidence="2">DNA-binding MarR family transcriptional regulator</fullName>
    </submittedName>
</protein>
<dbReference type="InterPro" id="IPR036390">
    <property type="entry name" value="WH_DNA-bd_sf"/>
</dbReference>
<name>A0A3D9HIH8_9PROT</name>
<dbReference type="PANTHER" id="PTHR33164">
    <property type="entry name" value="TRANSCRIPTIONAL REGULATOR, MARR FAMILY"/>
    <property type="match status" value="1"/>
</dbReference>
<dbReference type="SMART" id="SM00347">
    <property type="entry name" value="HTH_MARR"/>
    <property type="match status" value="1"/>
</dbReference>
<dbReference type="PANTHER" id="PTHR33164:SF43">
    <property type="entry name" value="HTH-TYPE TRANSCRIPTIONAL REPRESSOR YETL"/>
    <property type="match status" value="1"/>
</dbReference>
<dbReference type="PROSITE" id="PS50995">
    <property type="entry name" value="HTH_MARR_2"/>
    <property type="match status" value="1"/>
</dbReference>
<dbReference type="GO" id="GO:0003677">
    <property type="term" value="F:DNA binding"/>
    <property type="evidence" value="ECO:0007669"/>
    <property type="project" value="UniProtKB-KW"/>
</dbReference>
<dbReference type="SUPFAM" id="SSF46785">
    <property type="entry name" value="Winged helix' DNA-binding domain"/>
    <property type="match status" value="1"/>
</dbReference>
<gene>
    <name evidence="2" type="ORF">DFP90_10648</name>
</gene>
<dbReference type="InterPro" id="IPR036388">
    <property type="entry name" value="WH-like_DNA-bd_sf"/>
</dbReference>
<dbReference type="Pfam" id="PF01047">
    <property type="entry name" value="MarR"/>
    <property type="match status" value="1"/>
</dbReference>
<dbReference type="RefSeq" id="WP_115937281.1">
    <property type="nucleotide sequence ID" value="NZ_QRDW01000006.1"/>
</dbReference>